<dbReference type="PROSITE" id="PS51704">
    <property type="entry name" value="GP_PDE"/>
    <property type="match status" value="1"/>
</dbReference>
<dbReference type="CDD" id="cd08561">
    <property type="entry name" value="GDPD_cytoplasmic_ScUgpQ2_like"/>
    <property type="match status" value="1"/>
</dbReference>
<dbReference type="Proteomes" id="UP000245911">
    <property type="component" value="Unassembled WGS sequence"/>
</dbReference>
<dbReference type="GO" id="GO:0008081">
    <property type="term" value="F:phosphoric diester hydrolase activity"/>
    <property type="evidence" value="ECO:0007669"/>
    <property type="project" value="InterPro"/>
</dbReference>
<evidence type="ECO:0000313" key="3">
    <source>
        <dbReference type="Proteomes" id="UP000245911"/>
    </source>
</evidence>
<dbReference type="OrthoDB" id="1854250at2"/>
<sequence>MHPFLDHPRPLAIAHRGGSLEAEENTMPAFAHAIGLGYSHIELDVHATKDGEVMIHHDPTLQRMTGDPRAIADLTYAELAQVRTHGGAEIPRLADLLEEHPETHLNIETKSDAVIAPFARLVTRTGALPRIGTGSFNPARTRRLQQLLGEGLCWSPAHLGVAGLWLKSWRIPLRSGGFPVVQVPPRWRGIPLVTRRFVETAHRHGILVQVWTVDEAPQMHQLLDIGVDGIMSDRPSLLKQVLIERNQWKGPSC</sequence>
<accession>A0A2T8HU90</accession>
<dbReference type="PANTHER" id="PTHR46211">
    <property type="entry name" value="GLYCEROPHOSPHORYL DIESTER PHOSPHODIESTERASE"/>
    <property type="match status" value="1"/>
</dbReference>
<reference evidence="2 3" key="1">
    <citation type="submission" date="2018-04" db="EMBL/GenBank/DDBJ databases">
        <title>Pararhodobacter oceanense sp. nov., isolated from marine intertidal sediment.</title>
        <authorList>
            <person name="Wang X.-L."/>
            <person name="Du Z.-J."/>
        </authorList>
    </citation>
    <scope>NUCLEOTIDE SEQUENCE [LARGE SCALE GENOMIC DNA]</scope>
    <source>
        <strain evidence="2 3">AM505</strain>
    </source>
</reference>
<protein>
    <submittedName>
        <fullName evidence="2">Glycerophosphodiester phosphodiesterase</fullName>
    </submittedName>
</protein>
<comment type="caution">
    <text evidence="2">The sequence shown here is derived from an EMBL/GenBank/DDBJ whole genome shotgun (WGS) entry which is preliminary data.</text>
</comment>
<dbReference type="SUPFAM" id="SSF51695">
    <property type="entry name" value="PLC-like phosphodiesterases"/>
    <property type="match status" value="1"/>
</dbReference>
<proteinExistence type="predicted"/>
<dbReference type="PANTHER" id="PTHR46211:SF1">
    <property type="entry name" value="GLYCEROPHOSPHODIESTER PHOSPHODIESTERASE, CYTOPLASMIC"/>
    <property type="match status" value="1"/>
</dbReference>
<gene>
    <name evidence="2" type="ORF">DDE20_08150</name>
</gene>
<feature type="domain" description="GP-PDE" evidence="1">
    <location>
        <begin position="10"/>
        <end position="242"/>
    </location>
</feature>
<evidence type="ECO:0000259" key="1">
    <source>
        <dbReference type="PROSITE" id="PS51704"/>
    </source>
</evidence>
<dbReference type="GO" id="GO:0006629">
    <property type="term" value="P:lipid metabolic process"/>
    <property type="evidence" value="ECO:0007669"/>
    <property type="project" value="InterPro"/>
</dbReference>
<dbReference type="Pfam" id="PF03009">
    <property type="entry name" value="GDPD"/>
    <property type="match status" value="1"/>
</dbReference>
<name>A0A2T8HU90_9RHOB</name>
<keyword evidence="3" id="KW-1185">Reference proteome</keyword>
<dbReference type="InterPro" id="IPR017946">
    <property type="entry name" value="PLC-like_Pdiesterase_TIM-brl"/>
</dbReference>
<evidence type="ECO:0000313" key="2">
    <source>
        <dbReference type="EMBL" id="PVH28998.1"/>
    </source>
</evidence>
<dbReference type="AlphaFoldDB" id="A0A2T8HU90"/>
<dbReference type="Gene3D" id="3.20.20.190">
    <property type="entry name" value="Phosphatidylinositol (PI) phosphodiesterase"/>
    <property type="match status" value="1"/>
</dbReference>
<dbReference type="InterPro" id="IPR030395">
    <property type="entry name" value="GP_PDE_dom"/>
</dbReference>
<dbReference type="RefSeq" id="WP_116557993.1">
    <property type="nucleotide sequence ID" value="NZ_QDKM01000003.1"/>
</dbReference>
<organism evidence="2 3">
    <name type="scientific">Pararhodobacter oceanensis</name>
    <dbReference type="NCBI Taxonomy" id="2172121"/>
    <lineage>
        <taxon>Bacteria</taxon>
        <taxon>Pseudomonadati</taxon>
        <taxon>Pseudomonadota</taxon>
        <taxon>Alphaproteobacteria</taxon>
        <taxon>Rhodobacterales</taxon>
        <taxon>Paracoccaceae</taxon>
        <taxon>Pararhodobacter</taxon>
    </lineage>
</organism>
<dbReference type="EMBL" id="QDKM01000003">
    <property type="protein sequence ID" value="PVH28998.1"/>
    <property type="molecule type" value="Genomic_DNA"/>
</dbReference>